<gene>
    <name evidence="2" type="ORF">HGB44_16950</name>
</gene>
<comment type="caution">
    <text evidence="2">The sequence shown here is derived from an EMBL/GenBank/DDBJ whole genome shotgun (WGS) entry which is preliminary data.</text>
</comment>
<evidence type="ECO:0008006" key="4">
    <source>
        <dbReference type="Google" id="ProtNLM"/>
    </source>
</evidence>
<accession>A0A7X6RR06</accession>
<dbReference type="Proteomes" id="UP000553209">
    <property type="component" value="Unassembled WGS sequence"/>
</dbReference>
<feature type="region of interest" description="Disordered" evidence="1">
    <location>
        <begin position="21"/>
        <end position="73"/>
    </location>
</feature>
<protein>
    <recommendedName>
        <fullName evidence="4">Lipoprotein</fullName>
    </recommendedName>
</protein>
<proteinExistence type="predicted"/>
<sequence>MNLPHPRLAALVLPLAALTACSSPDQQEQDASPSAETPAAASPSAPASPSPSPSASSGPPTLADLPEEGRDLASCEDGQCRVTVQPGDRIPVPEEAGGTEIVIGSIAGGEVTFQQNRSDGGSTTVTLKEAGQGSGMLADGNRFTLAFPEIGDGEAVMQVDV</sequence>
<evidence type="ECO:0000313" key="2">
    <source>
        <dbReference type="EMBL" id="NKY99339.1"/>
    </source>
</evidence>
<evidence type="ECO:0000256" key="1">
    <source>
        <dbReference type="SAM" id="MobiDB-lite"/>
    </source>
</evidence>
<feature type="compositionally biased region" description="Low complexity" evidence="1">
    <location>
        <begin position="31"/>
        <end position="45"/>
    </location>
</feature>
<organism evidence="2 3">
    <name type="scientific">Nocardiopsis alborubida</name>
    <dbReference type="NCBI Taxonomy" id="146802"/>
    <lineage>
        <taxon>Bacteria</taxon>
        <taxon>Bacillati</taxon>
        <taxon>Actinomycetota</taxon>
        <taxon>Actinomycetes</taxon>
        <taxon>Streptosporangiales</taxon>
        <taxon>Nocardiopsidaceae</taxon>
        <taxon>Nocardiopsis</taxon>
    </lineage>
</organism>
<feature type="compositionally biased region" description="Polar residues" evidence="1">
    <location>
        <begin position="21"/>
        <end position="30"/>
    </location>
</feature>
<dbReference type="PROSITE" id="PS51257">
    <property type="entry name" value="PROKAR_LIPOPROTEIN"/>
    <property type="match status" value="1"/>
</dbReference>
<keyword evidence="3" id="KW-1185">Reference proteome</keyword>
<dbReference type="RefSeq" id="WP_061079086.1">
    <property type="nucleotide sequence ID" value="NZ_JAAXPG010000015.1"/>
</dbReference>
<evidence type="ECO:0000313" key="3">
    <source>
        <dbReference type="Proteomes" id="UP000553209"/>
    </source>
</evidence>
<name>A0A7X6RR06_9ACTN</name>
<dbReference type="EMBL" id="JAAXPG010000015">
    <property type="protein sequence ID" value="NKY99339.1"/>
    <property type="molecule type" value="Genomic_DNA"/>
</dbReference>
<reference evidence="2 3" key="1">
    <citation type="submission" date="2020-04" db="EMBL/GenBank/DDBJ databases">
        <title>MicrobeNet Type strains.</title>
        <authorList>
            <person name="Nicholson A.C."/>
        </authorList>
    </citation>
    <scope>NUCLEOTIDE SEQUENCE [LARGE SCALE GENOMIC DNA]</scope>
    <source>
        <strain evidence="2 3">ATCC 23612</strain>
    </source>
</reference>
<dbReference type="AlphaFoldDB" id="A0A7X6RR06"/>